<dbReference type="InterPro" id="IPR036390">
    <property type="entry name" value="WH_DNA-bd_sf"/>
</dbReference>
<dbReference type="GO" id="GO:0000502">
    <property type="term" value="C:proteasome complex"/>
    <property type="evidence" value="ECO:0007669"/>
    <property type="project" value="UniProtKB-KW"/>
</dbReference>
<dbReference type="Pfam" id="PF18503">
    <property type="entry name" value="RPN6_C_helix"/>
    <property type="match status" value="1"/>
</dbReference>
<dbReference type="Pfam" id="PF01399">
    <property type="entry name" value="PCI"/>
    <property type="match status" value="1"/>
</dbReference>
<dbReference type="Gene3D" id="1.25.40.570">
    <property type="match status" value="1"/>
</dbReference>
<organism evidence="3 4">
    <name type="scientific">Daphnia magna</name>
    <dbReference type="NCBI Taxonomy" id="35525"/>
    <lineage>
        <taxon>Eukaryota</taxon>
        <taxon>Metazoa</taxon>
        <taxon>Ecdysozoa</taxon>
        <taxon>Arthropoda</taxon>
        <taxon>Crustacea</taxon>
        <taxon>Branchiopoda</taxon>
        <taxon>Diplostraca</taxon>
        <taxon>Cladocera</taxon>
        <taxon>Anomopoda</taxon>
        <taxon>Daphniidae</taxon>
        <taxon>Daphnia</taxon>
    </lineage>
</organism>
<proteinExistence type="inferred from homology"/>
<gene>
    <name evidence="3" type="ORF">APZ42_020152</name>
</gene>
<dbReference type="AlphaFoldDB" id="A0A0P5Z6A1"/>
<reference evidence="3 4" key="1">
    <citation type="submission" date="2016-03" db="EMBL/GenBank/DDBJ databases">
        <title>EvidentialGene: Evidence-directed Construction of Genes on Genomes.</title>
        <authorList>
            <person name="Gilbert D.G."/>
            <person name="Choi J.-H."/>
            <person name="Mockaitis K."/>
            <person name="Colbourne J."/>
            <person name="Pfrender M."/>
        </authorList>
    </citation>
    <scope>NUCLEOTIDE SEQUENCE [LARGE SCALE GENOMIC DNA]</scope>
    <source>
        <strain evidence="3 4">Xinb3</strain>
        <tissue evidence="3">Complete organism</tissue>
    </source>
</reference>
<evidence type="ECO:0000256" key="1">
    <source>
        <dbReference type="ARBA" id="ARBA00007454"/>
    </source>
</evidence>
<dbReference type="PROSITE" id="PS50250">
    <property type="entry name" value="PCI"/>
    <property type="match status" value="1"/>
</dbReference>
<protein>
    <submittedName>
        <fullName evidence="3">26S proteasome non-ATPase regulatory subunit 11</fullName>
    </submittedName>
</protein>
<name>A0A0P5Z6A1_9CRUS</name>
<evidence type="ECO:0000313" key="3">
    <source>
        <dbReference type="EMBL" id="KZS14800.1"/>
    </source>
</evidence>
<dbReference type="InterPro" id="IPR050871">
    <property type="entry name" value="26S_Proteasome/COP9_Components"/>
</dbReference>
<dbReference type="EMBL" id="LRGB01000944">
    <property type="protein sequence ID" value="KZS14800.1"/>
    <property type="molecule type" value="Genomic_DNA"/>
</dbReference>
<comment type="caution">
    <text evidence="3">The sequence shown here is derived from an EMBL/GenBank/DDBJ whole genome shotgun (WGS) entry which is preliminary data.</text>
</comment>
<dbReference type="SMART" id="SM00753">
    <property type="entry name" value="PAM"/>
    <property type="match status" value="1"/>
</dbReference>
<dbReference type="Proteomes" id="UP000076858">
    <property type="component" value="Unassembled WGS sequence"/>
</dbReference>
<dbReference type="STRING" id="35525.A0A0P5Z6A1"/>
<comment type="similarity">
    <text evidence="1">Belongs to the proteasome subunit S9 family.</text>
</comment>
<keyword evidence="4" id="KW-1185">Reference proteome</keyword>
<dbReference type="PANTHER" id="PTHR10678">
    <property type="entry name" value="26S PROTEASOME NON-ATPASE REGULATORY SUBUNIT 11/COP9 SIGNALOSOME COMPLEX SUBUNIT 2"/>
    <property type="match status" value="1"/>
</dbReference>
<evidence type="ECO:0000313" key="4">
    <source>
        <dbReference type="Proteomes" id="UP000076858"/>
    </source>
</evidence>
<dbReference type="Pfam" id="PF18055">
    <property type="entry name" value="RPN6_N"/>
    <property type="match status" value="1"/>
</dbReference>
<evidence type="ECO:0000256" key="2">
    <source>
        <dbReference type="ARBA" id="ARBA00022942"/>
    </source>
</evidence>
<dbReference type="FunFam" id="1.25.40.570:FF:000003">
    <property type="entry name" value="26S proteasome non-ATPase regulatory subunit 11"/>
    <property type="match status" value="1"/>
</dbReference>
<accession>A0A0P5Z6A1</accession>
<dbReference type="SMART" id="SM00088">
    <property type="entry name" value="PINT"/>
    <property type="match status" value="1"/>
</dbReference>
<sequence length="411" mass="46147">MAVLQTMASTREVFENTTFEPMESGDNDEESIRNKEQEIMELGEKYKKEKKAVELAQLIRDVRPFLAMISKAKAAKLVRGLVDLFLDMEAATGTEVQLCKECISWAVEQKGTFLRQSLEARLIALYFDTKQYSEALALGATLLKELKKLDDKYLLVEVQLLESKTYHALCNLPKSRAALTSARTTANAIYCPPKLQAALDLQSGILHAADERDFKTAYSYFYEAFEGYDSIDSPKAVTALKYMLLSKIILNTPDDVQNILSGKLALRYAGREAEALKAIAQSAIKRSLAQFQQALVDFRAELVEDPIIKAHLESLYDTMLEQNLCRIIEPYSRVQVVHVAKIIALPVDQVEKKLSQMILDRKLSGILDQGDGVLIIFEPTRTDSTYEAALDTIQNLGKVVDTLYQKAKKLT</sequence>
<keyword evidence="2 3" id="KW-0647">Proteasome</keyword>
<dbReference type="InterPro" id="IPR040780">
    <property type="entry name" value="Rpn6_C_helix"/>
</dbReference>
<dbReference type="OrthoDB" id="1418352at2759"/>
<dbReference type="InterPro" id="IPR000717">
    <property type="entry name" value="PCI_dom"/>
</dbReference>
<dbReference type="SUPFAM" id="SSF46785">
    <property type="entry name" value="Winged helix' DNA-binding domain"/>
    <property type="match status" value="1"/>
</dbReference>
<dbReference type="InterPro" id="IPR040773">
    <property type="entry name" value="Rpn6_N"/>
</dbReference>